<evidence type="ECO:0000313" key="9">
    <source>
        <dbReference type="RefSeq" id="XP_035546606.1"/>
    </source>
</evidence>
<dbReference type="Pfam" id="PF17921">
    <property type="entry name" value="Integrase_H2C2"/>
    <property type="match status" value="1"/>
</dbReference>
<name>A0A6P9EGX5_JUGRE</name>
<evidence type="ECO:0000256" key="5">
    <source>
        <dbReference type="ARBA" id="ARBA00023268"/>
    </source>
</evidence>
<dbReference type="RefSeq" id="XP_035546606.1">
    <property type="nucleotide sequence ID" value="XM_035690713.1"/>
</dbReference>
<dbReference type="Pfam" id="PF13650">
    <property type="entry name" value="Asp_protease_2"/>
    <property type="match status" value="1"/>
</dbReference>
<dbReference type="PANTHER" id="PTHR37984:SF5">
    <property type="entry name" value="PROTEIN NYNRIN-LIKE"/>
    <property type="match status" value="1"/>
</dbReference>
<dbReference type="InterPro" id="IPR005162">
    <property type="entry name" value="Retrotrans_gag_dom"/>
</dbReference>
<dbReference type="SUPFAM" id="SSF56672">
    <property type="entry name" value="DNA/RNA polymerases"/>
    <property type="match status" value="2"/>
</dbReference>
<keyword evidence="3" id="KW-0540">Nuclease</keyword>
<feature type="region of interest" description="Disordered" evidence="6">
    <location>
        <begin position="213"/>
        <end position="234"/>
    </location>
</feature>
<dbReference type="GO" id="GO:0016779">
    <property type="term" value="F:nucleotidyltransferase activity"/>
    <property type="evidence" value="ECO:0007669"/>
    <property type="project" value="UniProtKB-KW"/>
</dbReference>
<organism evidence="8 9">
    <name type="scientific">Juglans regia</name>
    <name type="common">English walnut</name>
    <dbReference type="NCBI Taxonomy" id="51240"/>
    <lineage>
        <taxon>Eukaryota</taxon>
        <taxon>Viridiplantae</taxon>
        <taxon>Streptophyta</taxon>
        <taxon>Embryophyta</taxon>
        <taxon>Tracheophyta</taxon>
        <taxon>Spermatophyta</taxon>
        <taxon>Magnoliopsida</taxon>
        <taxon>eudicotyledons</taxon>
        <taxon>Gunneridae</taxon>
        <taxon>Pentapetalae</taxon>
        <taxon>rosids</taxon>
        <taxon>fabids</taxon>
        <taxon>Fagales</taxon>
        <taxon>Juglandaceae</taxon>
        <taxon>Juglans</taxon>
    </lineage>
</organism>
<dbReference type="InterPro" id="IPR043128">
    <property type="entry name" value="Rev_trsase/Diguanyl_cyclase"/>
</dbReference>
<dbReference type="Gene3D" id="2.40.70.10">
    <property type="entry name" value="Acid Proteases"/>
    <property type="match status" value="1"/>
</dbReference>
<gene>
    <name evidence="9" type="primary">LOC118348648</name>
</gene>
<dbReference type="InParanoid" id="A0A6P9EGX5"/>
<dbReference type="InterPro" id="IPR043502">
    <property type="entry name" value="DNA/RNA_pol_sf"/>
</dbReference>
<keyword evidence="8" id="KW-1185">Reference proteome</keyword>
<dbReference type="GeneID" id="118348648"/>
<dbReference type="CDD" id="cd00303">
    <property type="entry name" value="retropepsin_like"/>
    <property type="match status" value="1"/>
</dbReference>
<dbReference type="Pfam" id="PF03732">
    <property type="entry name" value="Retrotrans_gag"/>
    <property type="match status" value="1"/>
</dbReference>
<sequence length="866" mass="98531">MVVSSKTAKLEFPRFSGDDPTEWFNRVNQFFEFQNTPEAQRVSLASYHLEGEANQWWQWIRRTLREEGRALSWANFENELWARFGPSECEDFDEALSRIRQVGSLRDYQREFERLGNRVHGWTQRALVGTFMGGLKMDISDGIRMFKPQTLKEAISLARMKDDQLARQRRFVRPAPTTRAPLALPPTNRAAPPGPTAPGPRILMLENCEDNSNLLGDDGNVEQPTEETHEEPPEPEITLHALAGWTAPKTMRVAAKIGSHNIVVLIDSGSTHNFISERLANGLRLPVAPTETFNVRIANGDKLKCQGRFDQKQLTMEFLWENQTKRLQGADGGNITDASMKELSKEAHQSHTIFAICLQVNTKGSTEEIHPEVQEILQEFSELFQEPTSLPPARDIDHFITLKEGTEPINYKSLLITSSSSEKEGWKLAFCTDYRALNAATIKDRFPIPTVDDMLDELYGYYRKFVKNYGIVARTLTNLLKKGQFGWHEEAEAAFVALKQAMTTTPILAMPNFNDKFTIETDASGEGIGAVLAQQGRPVAFMSRALGVAKKSWSTYAKEMLAIVEAFQLWRPYLLGRKFYIQTDQRSLKYFLEQRITTPEQQKWVAKLLGYDYEITYRPGRENSAADALSRKQGSPVLHNIFFSQVDLWEEIKQAAREDPYIQSKGRIATNQSNENYVWHNGLLRYKNKVIVPADPTLRNKLLHEMHDTKVGGHSGILRTYKKLGQQFYWPGMLKSVQEYIKCCEVCQKIKTETLAPAGLLQPLPIPCQVWDDITLDFIEGLPTLQGKDTIMVVVDRLSKSAHFLTLTHPFTAKGVAEKFVEGVLKLHGMPRSIVSDRDPIFVSNFWQEFFRMSGTKLKLSSAYHP</sequence>
<evidence type="ECO:0000313" key="8">
    <source>
        <dbReference type="Proteomes" id="UP000235220"/>
    </source>
</evidence>
<evidence type="ECO:0000256" key="4">
    <source>
        <dbReference type="ARBA" id="ARBA00022759"/>
    </source>
</evidence>
<feature type="compositionally biased region" description="Low complexity" evidence="6">
    <location>
        <begin position="176"/>
        <end position="191"/>
    </location>
</feature>
<dbReference type="Pfam" id="PF17919">
    <property type="entry name" value="RT_RNaseH_2"/>
    <property type="match status" value="1"/>
</dbReference>
<evidence type="ECO:0000256" key="2">
    <source>
        <dbReference type="ARBA" id="ARBA00022695"/>
    </source>
</evidence>
<dbReference type="GO" id="GO:0004519">
    <property type="term" value="F:endonuclease activity"/>
    <property type="evidence" value="ECO:0007669"/>
    <property type="project" value="UniProtKB-KW"/>
</dbReference>
<dbReference type="Gene3D" id="3.30.420.10">
    <property type="entry name" value="Ribonuclease H-like superfamily/Ribonuclease H"/>
    <property type="match status" value="1"/>
</dbReference>
<dbReference type="OrthoDB" id="2013610at2759"/>
<keyword evidence="4" id="KW-0378">Hydrolase</keyword>
<dbReference type="PROSITE" id="PS50994">
    <property type="entry name" value="INTEGRASE"/>
    <property type="match status" value="1"/>
</dbReference>
<reference evidence="9" key="1">
    <citation type="submission" date="2025-08" db="UniProtKB">
        <authorList>
            <consortium name="RefSeq"/>
        </authorList>
    </citation>
    <scope>IDENTIFICATION</scope>
    <source>
        <tissue evidence="9">Leaves</tissue>
    </source>
</reference>
<dbReference type="InterPro" id="IPR036397">
    <property type="entry name" value="RNaseH_sf"/>
</dbReference>
<accession>A0A6P9EGX5</accession>
<dbReference type="Gene3D" id="1.10.340.70">
    <property type="match status" value="1"/>
</dbReference>
<protein>
    <submittedName>
        <fullName evidence="9">Uncharacterized protein LOC118348648</fullName>
    </submittedName>
</protein>
<dbReference type="PANTHER" id="PTHR37984">
    <property type="entry name" value="PROTEIN CBG26694"/>
    <property type="match status" value="1"/>
</dbReference>
<keyword evidence="4" id="KW-0255">Endonuclease</keyword>
<dbReference type="InterPro" id="IPR050951">
    <property type="entry name" value="Retrovirus_Pol_polyprotein"/>
</dbReference>
<dbReference type="InterPro" id="IPR001584">
    <property type="entry name" value="Integrase_cat-core"/>
</dbReference>
<keyword evidence="2" id="KW-0548">Nucleotidyltransferase</keyword>
<evidence type="ECO:0000259" key="7">
    <source>
        <dbReference type="PROSITE" id="PS50994"/>
    </source>
</evidence>
<dbReference type="KEGG" id="jre:118348648"/>
<dbReference type="InterPro" id="IPR012337">
    <property type="entry name" value="RNaseH-like_sf"/>
</dbReference>
<dbReference type="CDD" id="cd09274">
    <property type="entry name" value="RNase_HI_RT_Ty3"/>
    <property type="match status" value="1"/>
</dbReference>
<dbReference type="Gene3D" id="3.10.20.370">
    <property type="match status" value="1"/>
</dbReference>
<dbReference type="Proteomes" id="UP000235220">
    <property type="component" value="Chromosome 6"/>
</dbReference>
<dbReference type="Gene3D" id="3.30.70.270">
    <property type="match status" value="1"/>
</dbReference>
<dbReference type="GO" id="GO:0015074">
    <property type="term" value="P:DNA integration"/>
    <property type="evidence" value="ECO:0007669"/>
    <property type="project" value="InterPro"/>
</dbReference>
<proteinExistence type="predicted"/>
<feature type="region of interest" description="Disordered" evidence="6">
    <location>
        <begin position="176"/>
        <end position="201"/>
    </location>
</feature>
<dbReference type="InterPro" id="IPR041588">
    <property type="entry name" value="Integrase_H2C2"/>
</dbReference>
<dbReference type="SUPFAM" id="SSF50630">
    <property type="entry name" value="Acid proteases"/>
    <property type="match status" value="1"/>
</dbReference>
<keyword evidence="1" id="KW-0808">Transferase</keyword>
<evidence type="ECO:0000256" key="6">
    <source>
        <dbReference type="SAM" id="MobiDB-lite"/>
    </source>
</evidence>
<keyword evidence="5" id="KW-0511">Multifunctional enzyme</keyword>
<evidence type="ECO:0000256" key="3">
    <source>
        <dbReference type="ARBA" id="ARBA00022722"/>
    </source>
</evidence>
<dbReference type="AlphaFoldDB" id="A0A6P9EGX5"/>
<dbReference type="InterPro" id="IPR021109">
    <property type="entry name" value="Peptidase_aspartic_dom_sf"/>
</dbReference>
<feature type="domain" description="Integrase catalytic" evidence="7">
    <location>
        <begin position="761"/>
        <end position="866"/>
    </location>
</feature>
<dbReference type="GO" id="GO:0003676">
    <property type="term" value="F:nucleic acid binding"/>
    <property type="evidence" value="ECO:0007669"/>
    <property type="project" value="InterPro"/>
</dbReference>
<dbReference type="FunFam" id="1.10.340.70:FF:000001">
    <property type="entry name" value="Retrovirus-related Pol polyprotein from transposon gypsy-like Protein"/>
    <property type="match status" value="1"/>
</dbReference>
<evidence type="ECO:0000256" key="1">
    <source>
        <dbReference type="ARBA" id="ARBA00022679"/>
    </source>
</evidence>
<dbReference type="InterPro" id="IPR041577">
    <property type="entry name" value="RT_RNaseH_2"/>
</dbReference>
<dbReference type="SUPFAM" id="SSF53098">
    <property type="entry name" value="Ribonuclease H-like"/>
    <property type="match status" value="1"/>
</dbReference>